<gene>
    <name evidence="4" type="ORF">ABMA28_002874</name>
</gene>
<evidence type="ECO:0000256" key="1">
    <source>
        <dbReference type="ARBA" id="ARBA00022468"/>
    </source>
</evidence>
<feature type="compositionally biased region" description="Polar residues" evidence="2">
    <location>
        <begin position="476"/>
        <end position="492"/>
    </location>
</feature>
<evidence type="ECO:0000256" key="2">
    <source>
        <dbReference type="SAM" id="MobiDB-lite"/>
    </source>
</evidence>
<dbReference type="SMART" id="SM00324">
    <property type="entry name" value="RhoGAP"/>
    <property type="match status" value="1"/>
</dbReference>
<dbReference type="AlphaFoldDB" id="A0ABD0SYH7"/>
<evidence type="ECO:0000259" key="3">
    <source>
        <dbReference type="PROSITE" id="PS50238"/>
    </source>
</evidence>
<dbReference type="Gene3D" id="1.10.555.10">
    <property type="entry name" value="Rho GTPase activation protein"/>
    <property type="match status" value="1"/>
</dbReference>
<protein>
    <recommendedName>
        <fullName evidence="3">Rho-GAP domain-containing protein</fullName>
    </recommendedName>
</protein>
<keyword evidence="1" id="KW-0343">GTPase activation</keyword>
<dbReference type="PROSITE" id="PS50238">
    <property type="entry name" value="RHOGAP"/>
    <property type="match status" value="1"/>
</dbReference>
<name>A0ABD0SYH7_LOXSC</name>
<evidence type="ECO:0000313" key="4">
    <source>
        <dbReference type="EMBL" id="KAL0830750.1"/>
    </source>
</evidence>
<evidence type="ECO:0000313" key="5">
    <source>
        <dbReference type="Proteomes" id="UP001549921"/>
    </source>
</evidence>
<comment type="caution">
    <text evidence="4">The sequence shown here is derived from an EMBL/GenBank/DDBJ whole genome shotgun (WGS) entry which is preliminary data.</text>
</comment>
<reference evidence="4 5" key="1">
    <citation type="submission" date="2024-06" db="EMBL/GenBank/DDBJ databases">
        <title>A chromosome-level genome assembly of beet webworm, Loxostege sticticalis.</title>
        <authorList>
            <person name="Zhang Y."/>
        </authorList>
    </citation>
    <scope>NUCLEOTIDE SEQUENCE [LARGE SCALE GENOMIC DNA]</scope>
    <source>
        <strain evidence="4">AQ028</strain>
        <tissue evidence="4">Male pupae</tissue>
    </source>
</reference>
<feature type="region of interest" description="Disordered" evidence="2">
    <location>
        <begin position="393"/>
        <end position="497"/>
    </location>
</feature>
<dbReference type="PANTHER" id="PTHR14963:SF7">
    <property type="entry name" value="RHO GTPASE-ACTIVATING PROTEIN 19"/>
    <property type="match status" value="1"/>
</dbReference>
<dbReference type="GO" id="GO:0005096">
    <property type="term" value="F:GTPase activator activity"/>
    <property type="evidence" value="ECO:0007669"/>
    <property type="project" value="UniProtKB-KW"/>
</dbReference>
<dbReference type="PANTHER" id="PTHR14963">
    <property type="entry name" value="RHO GTPASE ACTIVATING PROTEIN 18,19-RELATED"/>
    <property type="match status" value="1"/>
</dbReference>
<dbReference type="InterPro" id="IPR000198">
    <property type="entry name" value="RhoGAP_dom"/>
</dbReference>
<accession>A0ABD0SYH7</accession>
<dbReference type="SUPFAM" id="SSF48350">
    <property type="entry name" value="GTPase activation domain, GAP"/>
    <property type="match status" value="1"/>
</dbReference>
<organism evidence="4 5">
    <name type="scientific">Loxostege sticticalis</name>
    <name type="common">Beet webworm moth</name>
    <dbReference type="NCBI Taxonomy" id="481309"/>
    <lineage>
        <taxon>Eukaryota</taxon>
        <taxon>Metazoa</taxon>
        <taxon>Ecdysozoa</taxon>
        <taxon>Arthropoda</taxon>
        <taxon>Hexapoda</taxon>
        <taxon>Insecta</taxon>
        <taxon>Pterygota</taxon>
        <taxon>Neoptera</taxon>
        <taxon>Endopterygota</taxon>
        <taxon>Lepidoptera</taxon>
        <taxon>Glossata</taxon>
        <taxon>Ditrysia</taxon>
        <taxon>Pyraloidea</taxon>
        <taxon>Crambidae</taxon>
        <taxon>Pyraustinae</taxon>
        <taxon>Loxostege</taxon>
    </lineage>
</organism>
<dbReference type="InterPro" id="IPR008936">
    <property type="entry name" value="Rho_GTPase_activation_prot"/>
</dbReference>
<proteinExistence type="predicted"/>
<dbReference type="EMBL" id="JBEDNZ010000013">
    <property type="protein sequence ID" value="KAL0830750.1"/>
    <property type="molecule type" value="Genomic_DNA"/>
</dbReference>
<feature type="domain" description="Rho-GAP" evidence="3">
    <location>
        <begin position="70"/>
        <end position="268"/>
    </location>
</feature>
<dbReference type="Proteomes" id="UP001549921">
    <property type="component" value="Unassembled WGS sequence"/>
</dbReference>
<sequence length="680" mass="76754">MSSSDVTVIERLRKENLDQFFTLVRMHLSFVVDINTDDVDCSTDKPKQFRWNFHKKTKNSSSVSSQNNASNIKNTADAYSITEEGILRLNELIDFLSQPENVTQEGIFRRTGSLSRQQELRQLLLTGSNLGLEDSKFSVHDCASVLKGFLAELPQPLLMDQYYQTYCTLATQYPPNAESSETKLLTALQLLLLLLTPSHRNFLERLLKLLRLVADNEASNRMSPDTLATMFTPHLLCPRKLSPEHFHADSIALAPVISFMIRQSGRLFLAPARLATDAHAYFTARERKRVLSPDVDLDESITDRTAANTVYTFVDRHRTRAENETNPTDTALAQLYAHIQALPDSHHKRRLIKHFNRQNGYGTPIQIQRTGKVAGSRSFGDSIKRHIFNKGLLNKTPKKGSGSTINTVEEESIMTPRSRKPLIITSEQRDSLPETSEDKKPEPEMEPEPKHDVMYHSMSPKNDSDFVSSEDEDLMSRSSFSCERSHHSNASLPTKPFDARSLSVGDVSPLRAENTRFIISHERPNLIEQDLNTTLCGDALIPTFKISHEMTNFVDQKTKSLTEPFREYLLSRSVLTATPVDLSILNKSNDTDDKISDSLLYCLDGNVPSDLTLSISNLAVDKESSLRSPLKNINNIVDKSPNRKRCASSKDVPECESKKVIVEKENIGTENVFEIRETEL</sequence>
<feature type="compositionally biased region" description="Basic and acidic residues" evidence="2">
    <location>
        <begin position="427"/>
        <end position="454"/>
    </location>
</feature>
<dbReference type="Pfam" id="PF00620">
    <property type="entry name" value="RhoGAP"/>
    <property type="match status" value="1"/>
</dbReference>